<keyword evidence="2" id="KW-1185">Reference proteome</keyword>
<comment type="caution">
    <text evidence="1">The sequence shown here is derived from an EMBL/GenBank/DDBJ whole genome shotgun (WGS) entry which is preliminary data.</text>
</comment>
<dbReference type="AlphaFoldDB" id="A0AAW1D941"/>
<gene>
    <name evidence="1" type="ORF">O3M35_007141</name>
</gene>
<dbReference type="Proteomes" id="UP001461498">
    <property type="component" value="Unassembled WGS sequence"/>
</dbReference>
<accession>A0AAW1D941</accession>
<organism evidence="1 2">
    <name type="scientific">Rhynocoris fuscipes</name>
    <dbReference type="NCBI Taxonomy" id="488301"/>
    <lineage>
        <taxon>Eukaryota</taxon>
        <taxon>Metazoa</taxon>
        <taxon>Ecdysozoa</taxon>
        <taxon>Arthropoda</taxon>
        <taxon>Hexapoda</taxon>
        <taxon>Insecta</taxon>
        <taxon>Pterygota</taxon>
        <taxon>Neoptera</taxon>
        <taxon>Paraneoptera</taxon>
        <taxon>Hemiptera</taxon>
        <taxon>Heteroptera</taxon>
        <taxon>Panheteroptera</taxon>
        <taxon>Cimicomorpha</taxon>
        <taxon>Reduviidae</taxon>
        <taxon>Harpactorinae</taxon>
        <taxon>Harpactorini</taxon>
        <taxon>Rhynocoris</taxon>
    </lineage>
</organism>
<sequence length="243" mass="27597">MYTSDLVHYSIVVISTLVINAYSLNVDCNVVECTGVSVNSGAINQIEYFSFINKTENEIHHSYNWIWPGTTTAGIWDVLYKEEQITGVKSGRNVFVNKMNISLYINWIYSGGKLAWTSTQSHIPQEIWNVTLCHKNSNIIFVGADNKWILTMGNVTLDSTVGAAGSIEVGPDFLALQAIPTVRRKRSPQSDAEEVDDNKKETVWNRLKGYFRELFDRGPNDQRGWLTRLADWILGFLERLLSR</sequence>
<evidence type="ECO:0000313" key="1">
    <source>
        <dbReference type="EMBL" id="KAK9507236.1"/>
    </source>
</evidence>
<dbReference type="EMBL" id="JAPXFL010000004">
    <property type="protein sequence ID" value="KAK9507236.1"/>
    <property type="molecule type" value="Genomic_DNA"/>
</dbReference>
<evidence type="ECO:0000313" key="2">
    <source>
        <dbReference type="Proteomes" id="UP001461498"/>
    </source>
</evidence>
<proteinExistence type="predicted"/>
<reference evidence="1 2" key="1">
    <citation type="submission" date="2022-12" db="EMBL/GenBank/DDBJ databases">
        <title>Chromosome-level genome assembly of true bugs.</title>
        <authorList>
            <person name="Ma L."/>
            <person name="Li H."/>
        </authorList>
    </citation>
    <scope>NUCLEOTIDE SEQUENCE [LARGE SCALE GENOMIC DNA]</scope>
    <source>
        <strain evidence="1">Lab_2022b</strain>
    </source>
</reference>
<protein>
    <submittedName>
        <fullName evidence="1">Uncharacterized protein</fullName>
    </submittedName>
</protein>
<name>A0AAW1D941_9HEMI</name>